<protein>
    <submittedName>
        <fullName evidence="1">Uncharacterized protein</fullName>
    </submittedName>
</protein>
<accession>A0A5C1ASX5</accession>
<proteinExistence type="predicted"/>
<keyword evidence="2" id="KW-1185">Reference proteome</keyword>
<sequence>MATTRTSLATHFSHLSPPWQRVFRTCQAVGFGSVEGLGVRRGEPVFGPGCVARHERKLGGGDAGGRPPIDAADFQLKLAHVELIQEFARLPDGAGVTVEVRHGLPARLVRVETLA</sequence>
<name>A0A5C1ASX5_9BACT</name>
<dbReference type="KEGG" id="lrs:PX52LOC_07789"/>
<gene>
    <name evidence="1" type="ORF">PX52LOC_07789</name>
</gene>
<evidence type="ECO:0000313" key="1">
    <source>
        <dbReference type="EMBL" id="QEL20682.1"/>
    </source>
</evidence>
<organism evidence="1 2">
    <name type="scientific">Limnoglobus roseus</name>
    <dbReference type="NCBI Taxonomy" id="2598579"/>
    <lineage>
        <taxon>Bacteria</taxon>
        <taxon>Pseudomonadati</taxon>
        <taxon>Planctomycetota</taxon>
        <taxon>Planctomycetia</taxon>
        <taxon>Gemmatales</taxon>
        <taxon>Gemmataceae</taxon>
        <taxon>Limnoglobus</taxon>
    </lineage>
</organism>
<dbReference type="AlphaFoldDB" id="A0A5C1ASX5"/>
<dbReference type="Proteomes" id="UP000324974">
    <property type="component" value="Chromosome"/>
</dbReference>
<evidence type="ECO:0000313" key="2">
    <source>
        <dbReference type="Proteomes" id="UP000324974"/>
    </source>
</evidence>
<dbReference type="RefSeq" id="WP_149114948.1">
    <property type="nucleotide sequence ID" value="NZ_CP042425.1"/>
</dbReference>
<reference evidence="2" key="1">
    <citation type="submission" date="2019-08" db="EMBL/GenBank/DDBJ databases">
        <title>Limnoglobus roseus gen. nov., sp. nov., a novel freshwater planctomycete with a giant genome from the family Gemmataceae.</title>
        <authorList>
            <person name="Kulichevskaya I.S."/>
            <person name="Naumoff D.G."/>
            <person name="Miroshnikov K."/>
            <person name="Ivanova A."/>
            <person name="Philippov D.A."/>
            <person name="Hakobyan A."/>
            <person name="Rijpstra I.C."/>
            <person name="Sinninghe Damste J.S."/>
            <person name="Liesack W."/>
            <person name="Dedysh S.N."/>
        </authorList>
    </citation>
    <scope>NUCLEOTIDE SEQUENCE [LARGE SCALE GENOMIC DNA]</scope>
    <source>
        <strain evidence="2">PX52</strain>
    </source>
</reference>
<dbReference type="EMBL" id="CP042425">
    <property type="protein sequence ID" value="QEL20682.1"/>
    <property type="molecule type" value="Genomic_DNA"/>
</dbReference>